<protein>
    <recommendedName>
        <fullName evidence="1">Cyclic nucleotide-binding domain-containing protein</fullName>
    </recommendedName>
</protein>
<evidence type="ECO:0000313" key="3">
    <source>
        <dbReference type="Proteomes" id="UP001515480"/>
    </source>
</evidence>
<proteinExistence type="predicted"/>
<dbReference type="InterPro" id="IPR014710">
    <property type="entry name" value="RmlC-like_jellyroll"/>
</dbReference>
<dbReference type="CDD" id="cd00038">
    <property type="entry name" value="CAP_ED"/>
    <property type="match status" value="1"/>
</dbReference>
<evidence type="ECO:0000313" key="2">
    <source>
        <dbReference type="EMBL" id="KAL1524904.1"/>
    </source>
</evidence>
<accession>A0AB34JWV9</accession>
<dbReference type="SUPFAM" id="SSF51206">
    <property type="entry name" value="cAMP-binding domain-like"/>
    <property type="match status" value="1"/>
</dbReference>
<dbReference type="AlphaFoldDB" id="A0AB34JWV9"/>
<dbReference type="PROSITE" id="PS50042">
    <property type="entry name" value="CNMP_BINDING_3"/>
    <property type="match status" value="1"/>
</dbReference>
<dbReference type="EMBL" id="JBGBPQ010000004">
    <property type="protein sequence ID" value="KAL1524904.1"/>
    <property type="molecule type" value="Genomic_DNA"/>
</dbReference>
<gene>
    <name evidence="2" type="ORF">AB1Y20_019782</name>
</gene>
<feature type="domain" description="Cyclic nucleotide-binding" evidence="1">
    <location>
        <begin position="180"/>
        <end position="235"/>
    </location>
</feature>
<name>A0AB34JWV9_PRYPA</name>
<dbReference type="InterPro" id="IPR018490">
    <property type="entry name" value="cNMP-bd_dom_sf"/>
</dbReference>
<dbReference type="InterPro" id="IPR000595">
    <property type="entry name" value="cNMP-bd_dom"/>
</dbReference>
<dbReference type="Pfam" id="PF00027">
    <property type="entry name" value="cNMP_binding"/>
    <property type="match status" value="1"/>
</dbReference>
<dbReference type="Gene3D" id="2.60.120.10">
    <property type="entry name" value="Jelly Rolls"/>
    <property type="match status" value="1"/>
</dbReference>
<evidence type="ECO:0000259" key="1">
    <source>
        <dbReference type="PROSITE" id="PS50042"/>
    </source>
</evidence>
<reference evidence="2 3" key="1">
    <citation type="journal article" date="2024" name="Science">
        <title>Giant polyketide synthase enzymes in the biosynthesis of giant marine polyether toxins.</title>
        <authorList>
            <person name="Fallon T.R."/>
            <person name="Shende V.V."/>
            <person name="Wierzbicki I.H."/>
            <person name="Pendleton A.L."/>
            <person name="Watervoot N.F."/>
            <person name="Auber R.P."/>
            <person name="Gonzalez D.J."/>
            <person name="Wisecaver J.H."/>
            <person name="Moore B.S."/>
        </authorList>
    </citation>
    <scope>NUCLEOTIDE SEQUENCE [LARGE SCALE GENOMIC DNA]</scope>
    <source>
        <strain evidence="2 3">12B1</strain>
    </source>
</reference>
<comment type="caution">
    <text evidence="2">The sequence shown here is derived from an EMBL/GenBank/DDBJ whole genome shotgun (WGS) entry which is preliminary data.</text>
</comment>
<sequence>MLAAFSKAVLHARARTVTPHRPTTHVQWDRLLRLRHPSPAPRSLCSQAPVWQKPAWADVVGCVGFGLIGLQWMMSDMLSLRAVAIVSSTSMVLYNLRAVARPLWIPVGANIIFISINAIQIGRILLKDDEITFAEHEQLLFESTFERHHLSKRQVRELLSRGTLEACPVGDNLHYGLAKDGSHSLLIILDGVADVRVGTQTVATLSRGDFVGEMSFLLQDDREQRASVVAREPTRTIRRVRCTQIWTQQLVCRLRKMDEQQRKRGEDERALGSQASREKMFLKEGVNLDPTQGYHLLEVLLGDGFLASLVLWHYRKKHRVESKAILLQPDVSD</sequence>
<organism evidence="2 3">
    <name type="scientific">Prymnesium parvum</name>
    <name type="common">Toxic golden alga</name>
    <dbReference type="NCBI Taxonomy" id="97485"/>
    <lineage>
        <taxon>Eukaryota</taxon>
        <taxon>Haptista</taxon>
        <taxon>Haptophyta</taxon>
        <taxon>Prymnesiophyceae</taxon>
        <taxon>Prymnesiales</taxon>
        <taxon>Prymnesiaceae</taxon>
        <taxon>Prymnesium</taxon>
    </lineage>
</organism>
<keyword evidence="3" id="KW-1185">Reference proteome</keyword>
<dbReference type="Proteomes" id="UP001515480">
    <property type="component" value="Unassembled WGS sequence"/>
</dbReference>